<dbReference type="SUPFAM" id="SSF51735">
    <property type="entry name" value="NAD(P)-binding Rossmann-fold domains"/>
    <property type="match status" value="1"/>
</dbReference>
<sequence>MSILSNKVALITGSATGLGKRTAIELAKNGIDIVLNYVHSSESAKETSRFISETYGVRSMAIQSDISLLEDVHKLVNHTHSVMGRIDILVHNAGPFIKEMKKMSEYTTEEWNSIINGNLTSVFYLSKEVFPLMRVNKWGRMITIGFDRVETAPAWKFRSAYAAAKCGTASLTKTLAIEEAENGITVNMVCPGDIRNKFKEMNIEDVRGKSDLTNPVGRTGTGEDIARVISFLCNEDSDFITGSIISVTGGKDVLNKHNS</sequence>
<dbReference type="PRINTS" id="PR00081">
    <property type="entry name" value="GDHRDH"/>
</dbReference>
<protein>
    <submittedName>
        <fullName evidence="2">SDR family oxidoreductase</fullName>
    </submittedName>
</protein>
<comment type="similarity">
    <text evidence="1">Belongs to the short-chain dehydrogenases/reductases (SDR) family.</text>
</comment>
<evidence type="ECO:0000313" key="2">
    <source>
        <dbReference type="EMBL" id="MFD2617246.1"/>
    </source>
</evidence>
<comment type="caution">
    <text evidence="2">The sequence shown here is derived from an EMBL/GenBank/DDBJ whole genome shotgun (WGS) entry which is preliminary data.</text>
</comment>
<dbReference type="Proteomes" id="UP001597458">
    <property type="component" value="Unassembled WGS sequence"/>
</dbReference>
<proteinExistence type="inferred from homology"/>
<organism evidence="2 3">
    <name type="scientific">Terrilactibacillus laevilacticus</name>
    <dbReference type="NCBI Taxonomy" id="1380157"/>
    <lineage>
        <taxon>Bacteria</taxon>
        <taxon>Bacillati</taxon>
        <taxon>Bacillota</taxon>
        <taxon>Bacilli</taxon>
        <taxon>Bacillales</taxon>
        <taxon>Bacillaceae</taxon>
        <taxon>Terrilactibacillus</taxon>
    </lineage>
</organism>
<dbReference type="InterPro" id="IPR036291">
    <property type="entry name" value="NAD(P)-bd_dom_sf"/>
</dbReference>
<dbReference type="Gene3D" id="3.40.50.720">
    <property type="entry name" value="NAD(P)-binding Rossmann-like Domain"/>
    <property type="match status" value="1"/>
</dbReference>
<dbReference type="Pfam" id="PF13561">
    <property type="entry name" value="adh_short_C2"/>
    <property type="match status" value="1"/>
</dbReference>
<dbReference type="PRINTS" id="PR00080">
    <property type="entry name" value="SDRFAMILY"/>
</dbReference>
<dbReference type="CDD" id="cd05233">
    <property type="entry name" value="SDR_c"/>
    <property type="match status" value="1"/>
</dbReference>
<dbReference type="PANTHER" id="PTHR42879:SF2">
    <property type="entry name" value="3-OXOACYL-[ACYL-CARRIER-PROTEIN] REDUCTASE FABG"/>
    <property type="match status" value="1"/>
</dbReference>
<dbReference type="InterPro" id="IPR002347">
    <property type="entry name" value="SDR_fam"/>
</dbReference>
<dbReference type="RefSeq" id="WP_309147195.1">
    <property type="nucleotide sequence ID" value="NZ_JBHUMR010000009.1"/>
</dbReference>
<gene>
    <name evidence="2" type="ORF">ACFSTF_07965</name>
</gene>
<dbReference type="PANTHER" id="PTHR42879">
    <property type="entry name" value="3-OXOACYL-(ACYL-CARRIER-PROTEIN) REDUCTASE"/>
    <property type="match status" value="1"/>
</dbReference>
<evidence type="ECO:0000256" key="1">
    <source>
        <dbReference type="ARBA" id="ARBA00006484"/>
    </source>
</evidence>
<dbReference type="InterPro" id="IPR050259">
    <property type="entry name" value="SDR"/>
</dbReference>
<evidence type="ECO:0000313" key="3">
    <source>
        <dbReference type="Proteomes" id="UP001597458"/>
    </source>
</evidence>
<keyword evidence="3" id="KW-1185">Reference proteome</keyword>
<reference evidence="3" key="1">
    <citation type="journal article" date="2019" name="Int. J. Syst. Evol. Microbiol.">
        <title>The Global Catalogue of Microorganisms (GCM) 10K type strain sequencing project: providing services to taxonomists for standard genome sequencing and annotation.</title>
        <authorList>
            <consortium name="The Broad Institute Genomics Platform"/>
            <consortium name="The Broad Institute Genome Sequencing Center for Infectious Disease"/>
            <person name="Wu L."/>
            <person name="Ma J."/>
        </authorList>
    </citation>
    <scope>NUCLEOTIDE SEQUENCE [LARGE SCALE GENOMIC DNA]</scope>
    <source>
        <strain evidence="3">TISTR 2241</strain>
    </source>
</reference>
<name>A0ABW5PQW3_9BACI</name>
<dbReference type="EMBL" id="JBHUMR010000009">
    <property type="protein sequence ID" value="MFD2617246.1"/>
    <property type="molecule type" value="Genomic_DNA"/>
</dbReference>
<accession>A0ABW5PQW3</accession>